<name>A0A1S6U9E5_9BACT</name>
<evidence type="ECO:0000313" key="2">
    <source>
        <dbReference type="Proteomes" id="UP000190868"/>
    </source>
</evidence>
<keyword evidence="2" id="KW-1185">Reference proteome</keyword>
<organism evidence="1 2">
    <name type="scientific">Campylobacter pinnipediorum subsp. caledonicus</name>
    <dbReference type="NCBI Taxonomy" id="1874362"/>
    <lineage>
        <taxon>Bacteria</taxon>
        <taxon>Pseudomonadati</taxon>
        <taxon>Campylobacterota</taxon>
        <taxon>Epsilonproteobacteria</taxon>
        <taxon>Campylobacterales</taxon>
        <taxon>Campylobacteraceae</taxon>
        <taxon>Campylobacter</taxon>
    </lineage>
</organism>
<evidence type="ECO:0008006" key="3">
    <source>
        <dbReference type="Google" id="ProtNLM"/>
    </source>
</evidence>
<dbReference type="EMBL" id="CP017258">
    <property type="protein sequence ID" value="AQW88366.1"/>
    <property type="molecule type" value="Genomic_DNA"/>
</dbReference>
<evidence type="ECO:0000313" key="1">
    <source>
        <dbReference type="EMBL" id="AQW88366.1"/>
    </source>
</evidence>
<proteinExistence type="predicted"/>
<accession>A0A1S6U9E5</accession>
<dbReference type="RefSeq" id="WP_157888054.1">
    <property type="nucleotide sequence ID" value="NZ_CP017258.1"/>
</dbReference>
<gene>
    <name evidence="1" type="ORF">CPIN18021_1583</name>
</gene>
<dbReference type="Proteomes" id="UP000190868">
    <property type="component" value="Chromosome"/>
</dbReference>
<sequence length="499" mass="59436">MKKIILFIIVTIFFSGCINDLPVNGKEVIMQDDTRVYSINRKFSAMARSDIKKPPFNGYYRFDEELVVFDRDIPNMMNEDIRIFSYELNKTKERHKLVYDLLSKHKTHYDYYINAPLSDFDLEDDIESRTEYYKRYIDYIAGLKCYTYTYSKNIGMGLGNKNHDTICPYYDINGKETLIRIHYDFVFTAGGTVLEGSKQSSTKNYTPQQMNYAFKQDVKEIFDSLEIYDIDKDRMIKQGMYYPDKKYDINADNKVKNFYTNIDLNPNEKATSPYFTFNIPNSYPEHKFKSYFNGINTKYNEIYFFREIPNILNDGRMKESARVYTFSIYDPKFNTLSTLYNKTPKELIHDLLTNPKSSYKHYLGMSFNEDELSSNGYKYTGGRYINYIAGLKCYTSLKYTKEINYHNYTYYYATCPYYNKNGEEDAIVVEHKFQFSKFHTTNEELENLHLNYMNGIKQMIDSIVIKNIDINKMKRLNIYYPNKKYDINAEDKIRSYYTK</sequence>
<dbReference type="PROSITE" id="PS51257">
    <property type="entry name" value="PROKAR_LIPOPROTEIN"/>
    <property type="match status" value="1"/>
</dbReference>
<dbReference type="AlphaFoldDB" id="A0A1S6U9E5"/>
<protein>
    <recommendedName>
        <fullName evidence="3">Lipoprotein</fullName>
    </recommendedName>
</protein>
<reference evidence="2" key="1">
    <citation type="submission" date="2016-09" db="EMBL/GenBank/DDBJ databases">
        <title>Comparative genomics of the Campylobacter concisus group.</title>
        <authorList>
            <person name="Miller W.G."/>
            <person name="Yee E."/>
            <person name="Chapman M.H."/>
            <person name="Huynh S."/>
            <person name="Bono J.L."/>
            <person name="On S.L.W."/>
            <person name="StLeger J."/>
            <person name="Foster G."/>
            <person name="Parker C.T."/>
        </authorList>
    </citation>
    <scope>NUCLEOTIDE SEQUENCE [LARGE SCALE GENOMIC DNA]</scope>
    <source>
        <strain evidence="2">RM18021</strain>
    </source>
</reference>